<feature type="transmembrane region" description="Helical" evidence="1">
    <location>
        <begin position="21"/>
        <end position="40"/>
    </location>
</feature>
<dbReference type="AlphaFoldDB" id="A0AAJ1WWX3"/>
<sequence>MSSRTEHTYPVTTARASDRRWLKLGIATLLGAVAGSMLFATEAKGRPDARRR</sequence>
<reference evidence="2" key="1">
    <citation type="submission" date="2023-07" db="EMBL/GenBank/DDBJ databases">
        <title>Genomic Encyclopedia of Type Strains, Phase IV (KMG-IV): sequencing the most valuable type-strain genomes for metagenomic binning, comparative biology and taxonomic classification.</title>
        <authorList>
            <person name="Goeker M."/>
        </authorList>
    </citation>
    <scope>NUCLEOTIDE SEQUENCE</scope>
    <source>
        <strain evidence="2">DSM 19569</strain>
    </source>
</reference>
<proteinExistence type="predicted"/>
<evidence type="ECO:0000256" key="1">
    <source>
        <dbReference type="SAM" id="Phobius"/>
    </source>
</evidence>
<evidence type="ECO:0000313" key="2">
    <source>
        <dbReference type="EMBL" id="MDQ0543630.1"/>
    </source>
</evidence>
<organism evidence="2 3">
    <name type="scientific">Methylobacterium brachiatum</name>
    <dbReference type="NCBI Taxonomy" id="269660"/>
    <lineage>
        <taxon>Bacteria</taxon>
        <taxon>Pseudomonadati</taxon>
        <taxon>Pseudomonadota</taxon>
        <taxon>Alphaproteobacteria</taxon>
        <taxon>Hyphomicrobiales</taxon>
        <taxon>Methylobacteriaceae</taxon>
        <taxon>Methylobacterium</taxon>
    </lineage>
</organism>
<comment type="caution">
    <text evidence="2">The sequence shown here is derived from an EMBL/GenBank/DDBJ whole genome shotgun (WGS) entry which is preliminary data.</text>
</comment>
<keyword evidence="1" id="KW-0812">Transmembrane</keyword>
<keyword evidence="1" id="KW-1133">Transmembrane helix</keyword>
<dbReference type="RefSeq" id="WP_230368170.1">
    <property type="nucleotide sequence ID" value="NZ_JAJALK010000023.1"/>
</dbReference>
<keyword evidence="1" id="KW-0472">Membrane</keyword>
<name>A0AAJ1WWX3_9HYPH</name>
<evidence type="ECO:0000313" key="3">
    <source>
        <dbReference type="Proteomes" id="UP001223420"/>
    </source>
</evidence>
<accession>A0AAJ1WWX3</accession>
<dbReference type="EMBL" id="JAUSWL010000004">
    <property type="protein sequence ID" value="MDQ0543630.1"/>
    <property type="molecule type" value="Genomic_DNA"/>
</dbReference>
<protein>
    <submittedName>
        <fullName evidence="2">Uncharacterized protein</fullName>
    </submittedName>
</protein>
<dbReference type="Proteomes" id="UP001223420">
    <property type="component" value="Unassembled WGS sequence"/>
</dbReference>
<gene>
    <name evidence="2" type="ORF">QO001_002559</name>
</gene>